<dbReference type="Proteomes" id="UP001141806">
    <property type="component" value="Unassembled WGS sequence"/>
</dbReference>
<name>A0A9Q0KWF6_9MAGN</name>
<dbReference type="AlphaFoldDB" id="A0A9Q0KWF6"/>
<keyword evidence="1" id="KW-0175">Coiled coil</keyword>
<proteinExistence type="predicted"/>
<dbReference type="OrthoDB" id="633301at2759"/>
<gene>
    <name evidence="2" type="ORF">NE237_008892</name>
</gene>
<sequence>MRKDVSDGVAVKTTLEHYHVDSIEHCNQDDGILNVQTPGVVETNVNMDRHHDDGVKSANLEEKIRQLQSENDSFIQREGNLEKKILNLQNEKDYWLQKEVSLEEKIEQLSDEKALLILKANSMKEMIGRLNEENLQLQAQPVSHSFGTLKASSLSPSSTTEMTKQVLQPEDLNAQIEAGHVLVEKLIAENARLVEKVNELSIELDHRSVRAAENVYKSSEMSTSVERMESFETIQMGDRTSNAANIADTGSSAITSIKIEEYPALYEADAPLIGAPFRLISFFC</sequence>
<evidence type="ECO:0000256" key="1">
    <source>
        <dbReference type="SAM" id="Coils"/>
    </source>
</evidence>
<evidence type="ECO:0000313" key="3">
    <source>
        <dbReference type="Proteomes" id="UP001141806"/>
    </source>
</evidence>
<dbReference type="EMBL" id="JAMYWD010000002">
    <property type="protein sequence ID" value="KAJ4978112.1"/>
    <property type="molecule type" value="Genomic_DNA"/>
</dbReference>
<protein>
    <submittedName>
        <fullName evidence="2">Uncharacterized protein</fullName>
    </submittedName>
</protein>
<feature type="coiled-coil region" evidence="1">
    <location>
        <begin position="57"/>
        <end position="140"/>
    </location>
</feature>
<keyword evidence="3" id="KW-1185">Reference proteome</keyword>
<comment type="caution">
    <text evidence="2">The sequence shown here is derived from an EMBL/GenBank/DDBJ whole genome shotgun (WGS) entry which is preliminary data.</text>
</comment>
<organism evidence="2 3">
    <name type="scientific">Protea cynaroides</name>
    <dbReference type="NCBI Taxonomy" id="273540"/>
    <lineage>
        <taxon>Eukaryota</taxon>
        <taxon>Viridiplantae</taxon>
        <taxon>Streptophyta</taxon>
        <taxon>Embryophyta</taxon>
        <taxon>Tracheophyta</taxon>
        <taxon>Spermatophyta</taxon>
        <taxon>Magnoliopsida</taxon>
        <taxon>Proteales</taxon>
        <taxon>Proteaceae</taxon>
        <taxon>Protea</taxon>
    </lineage>
</organism>
<accession>A0A9Q0KWF6</accession>
<evidence type="ECO:0000313" key="2">
    <source>
        <dbReference type="EMBL" id="KAJ4978112.1"/>
    </source>
</evidence>
<reference evidence="2" key="1">
    <citation type="journal article" date="2023" name="Plant J.">
        <title>The genome of the king protea, Protea cynaroides.</title>
        <authorList>
            <person name="Chang J."/>
            <person name="Duong T.A."/>
            <person name="Schoeman C."/>
            <person name="Ma X."/>
            <person name="Roodt D."/>
            <person name="Barker N."/>
            <person name="Li Z."/>
            <person name="Van de Peer Y."/>
            <person name="Mizrachi E."/>
        </authorList>
    </citation>
    <scope>NUCLEOTIDE SEQUENCE</scope>
    <source>
        <tissue evidence="2">Young leaves</tissue>
    </source>
</reference>